<accession>A0A1X7F4J3</accession>
<dbReference type="NCBIfam" id="NF011202">
    <property type="entry name" value="PRK14608.1"/>
    <property type="match status" value="1"/>
</dbReference>
<evidence type="ECO:0000256" key="5">
    <source>
        <dbReference type="ARBA" id="ARBA00022741"/>
    </source>
</evidence>
<keyword evidence="6 10" id="KW-0418">Kinase</keyword>
<evidence type="ECO:0000256" key="10">
    <source>
        <dbReference type="HAMAP-Rule" id="MF_00061"/>
    </source>
</evidence>
<keyword evidence="8 10" id="KW-0414">Isoprene biosynthesis</keyword>
<dbReference type="PIRSF" id="PIRSF010376">
    <property type="entry name" value="IspE"/>
    <property type="match status" value="1"/>
</dbReference>
<evidence type="ECO:0000256" key="9">
    <source>
        <dbReference type="ARBA" id="ARBA00032554"/>
    </source>
</evidence>
<name>A0A1X7F4J3_9HYPH</name>
<dbReference type="Pfam" id="PF00288">
    <property type="entry name" value="GHMP_kinases_N"/>
    <property type="match status" value="1"/>
</dbReference>
<dbReference type="EMBL" id="FXAF01000006">
    <property type="protein sequence ID" value="SMF45265.1"/>
    <property type="molecule type" value="Genomic_DNA"/>
</dbReference>
<protein>
    <recommendedName>
        <fullName evidence="3 10">4-diphosphocytidyl-2-C-methyl-D-erythritol kinase</fullName>
        <shortName evidence="10">CMK</shortName>
        <ecNumber evidence="2 10">2.7.1.148</ecNumber>
    </recommendedName>
    <alternativeName>
        <fullName evidence="9 10">4-(cytidine-5'-diphospho)-2-C-methyl-D-erythritol kinase</fullName>
    </alternativeName>
</protein>
<dbReference type="SUPFAM" id="SSF55060">
    <property type="entry name" value="GHMP Kinase, C-terminal domain"/>
    <property type="match status" value="1"/>
</dbReference>
<keyword evidence="5 10" id="KW-0547">Nucleotide-binding</keyword>
<dbReference type="InterPro" id="IPR014721">
    <property type="entry name" value="Ribsml_uS5_D2-typ_fold_subgr"/>
</dbReference>
<feature type="binding site" evidence="10">
    <location>
        <begin position="117"/>
        <end position="127"/>
    </location>
    <ligand>
        <name>ATP</name>
        <dbReference type="ChEBI" id="CHEBI:30616"/>
    </ligand>
</feature>
<dbReference type="UniPathway" id="UPA00056">
    <property type="reaction ID" value="UER00094"/>
</dbReference>
<feature type="domain" description="GHMP kinase N-terminal" evidence="11">
    <location>
        <begin position="85"/>
        <end position="164"/>
    </location>
</feature>
<evidence type="ECO:0000256" key="4">
    <source>
        <dbReference type="ARBA" id="ARBA00022679"/>
    </source>
</evidence>
<evidence type="ECO:0000259" key="11">
    <source>
        <dbReference type="Pfam" id="PF00288"/>
    </source>
</evidence>
<comment type="function">
    <text evidence="10">Catalyzes the phosphorylation of the position 2 hydroxy group of 4-diphosphocytidyl-2C-methyl-D-erythritol.</text>
</comment>
<dbReference type="PANTHER" id="PTHR43527:SF2">
    <property type="entry name" value="4-DIPHOSPHOCYTIDYL-2-C-METHYL-D-ERYTHRITOL KINASE, CHLOROPLASTIC"/>
    <property type="match status" value="1"/>
</dbReference>
<evidence type="ECO:0000256" key="7">
    <source>
        <dbReference type="ARBA" id="ARBA00022840"/>
    </source>
</evidence>
<evidence type="ECO:0000256" key="6">
    <source>
        <dbReference type="ARBA" id="ARBA00022777"/>
    </source>
</evidence>
<keyword evidence="4 10" id="KW-0808">Transferase</keyword>
<evidence type="ECO:0000313" key="13">
    <source>
        <dbReference type="EMBL" id="SMF45265.1"/>
    </source>
</evidence>
<dbReference type="AlphaFoldDB" id="A0A1X7F4J3"/>
<evidence type="ECO:0000256" key="1">
    <source>
        <dbReference type="ARBA" id="ARBA00009684"/>
    </source>
</evidence>
<dbReference type="GO" id="GO:0016114">
    <property type="term" value="P:terpenoid biosynthetic process"/>
    <property type="evidence" value="ECO:0007669"/>
    <property type="project" value="UniProtKB-UniRule"/>
</dbReference>
<feature type="active site" evidence="10">
    <location>
        <position position="24"/>
    </location>
</feature>
<evidence type="ECO:0000259" key="12">
    <source>
        <dbReference type="Pfam" id="PF08544"/>
    </source>
</evidence>
<reference evidence="14" key="1">
    <citation type="submission" date="2017-04" db="EMBL/GenBank/DDBJ databases">
        <authorList>
            <person name="Varghese N."/>
            <person name="Submissions S."/>
        </authorList>
    </citation>
    <scope>NUCLEOTIDE SEQUENCE [LARGE SCALE GENOMIC DNA]</scope>
    <source>
        <strain evidence="14">B4P</strain>
    </source>
</reference>
<dbReference type="InterPro" id="IPR013750">
    <property type="entry name" value="GHMP_kinase_C_dom"/>
</dbReference>
<comment type="similarity">
    <text evidence="1 10">Belongs to the GHMP kinase family. IspE subfamily.</text>
</comment>
<dbReference type="STRING" id="464029.SAMN02982989_2275"/>
<dbReference type="Pfam" id="PF08544">
    <property type="entry name" value="GHMP_kinases_C"/>
    <property type="match status" value="1"/>
</dbReference>
<dbReference type="Proteomes" id="UP000192903">
    <property type="component" value="Unassembled WGS sequence"/>
</dbReference>
<comment type="catalytic activity">
    <reaction evidence="10">
        <text>4-CDP-2-C-methyl-D-erythritol + ATP = 4-CDP-2-C-methyl-D-erythritol 2-phosphate + ADP + H(+)</text>
        <dbReference type="Rhea" id="RHEA:18437"/>
        <dbReference type="ChEBI" id="CHEBI:15378"/>
        <dbReference type="ChEBI" id="CHEBI:30616"/>
        <dbReference type="ChEBI" id="CHEBI:57823"/>
        <dbReference type="ChEBI" id="CHEBI:57919"/>
        <dbReference type="ChEBI" id="CHEBI:456216"/>
        <dbReference type="EC" id="2.7.1.148"/>
    </reaction>
</comment>
<organism evidence="13 14">
    <name type="scientific">Xaviernesmea oryzae</name>
    <dbReference type="NCBI Taxonomy" id="464029"/>
    <lineage>
        <taxon>Bacteria</taxon>
        <taxon>Pseudomonadati</taxon>
        <taxon>Pseudomonadota</taxon>
        <taxon>Alphaproteobacteria</taxon>
        <taxon>Hyphomicrobiales</taxon>
        <taxon>Rhizobiaceae</taxon>
        <taxon>Rhizobium/Agrobacterium group</taxon>
        <taxon>Xaviernesmea</taxon>
    </lineage>
</organism>
<dbReference type="InterPro" id="IPR020568">
    <property type="entry name" value="Ribosomal_Su5_D2-typ_SF"/>
</dbReference>
<evidence type="ECO:0000313" key="14">
    <source>
        <dbReference type="Proteomes" id="UP000192903"/>
    </source>
</evidence>
<dbReference type="SUPFAM" id="SSF54211">
    <property type="entry name" value="Ribosomal protein S5 domain 2-like"/>
    <property type="match status" value="1"/>
</dbReference>
<dbReference type="GO" id="GO:0005524">
    <property type="term" value="F:ATP binding"/>
    <property type="evidence" value="ECO:0007669"/>
    <property type="project" value="UniProtKB-UniRule"/>
</dbReference>
<dbReference type="OrthoDB" id="9809438at2"/>
<dbReference type="Gene3D" id="3.30.230.10">
    <property type="match status" value="1"/>
</dbReference>
<dbReference type="GO" id="GO:0019288">
    <property type="term" value="P:isopentenyl diphosphate biosynthetic process, methylerythritol 4-phosphate pathway"/>
    <property type="evidence" value="ECO:0007669"/>
    <property type="project" value="UniProtKB-UniRule"/>
</dbReference>
<dbReference type="EC" id="2.7.1.148" evidence="2 10"/>
<gene>
    <name evidence="10" type="primary">ispE</name>
    <name evidence="13" type="ORF">SAMN02982989_2275</name>
</gene>
<evidence type="ECO:0000256" key="2">
    <source>
        <dbReference type="ARBA" id="ARBA00012052"/>
    </source>
</evidence>
<sequence length="308" mass="32214">MFSDTFRETRPADKAGLFELAPAKINLALHVTGQRADGYHLLESIVTFADAGDRLGFAAAGTDDFAVSGRFAALVPADAEGRHGNLVLKARDLLRQALSGKGIAAPPVTIHLEKNLPVAAGIGGGSADAAATLRGLLRFWDAGLPEEELAALALSLGADVPMCLKSEAVMAKGIGEDLTALPTLPSFPLVLGNPLTGVSTPDIFRRLTRKDNSPIGLPAGTFGGDWLGFLKTLRNDLEPPARSLVREIDQISGMIGGEGAMLTRMSGSGATCFGIFPSPEAAKKAAENLNHQKPDWYFQAVETVGTGS</sequence>
<dbReference type="GO" id="GO:0050515">
    <property type="term" value="F:4-(cytidine 5'-diphospho)-2-C-methyl-D-erythritol kinase activity"/>
    <property type="evidence" value="ECO:0007669"/>
    <property type="project" value="UniProtKB-UniRule"/>
</dbReference>
<feature type="active site" evidence="10">
    <location>
        <position position="159"/>
    </location>
</feature>
<dbReference type="NCBIfam" id="TIGR00154">
    <property type="entry name" value="ispE"/>
    <property type="match status" value="1"/>
</dbReference>
<dbReference type="HAMAP" id="MF_00061">
    <property type="entry name" value="IspE"/>
    <property type="match status" value="1"/>
</dbReference>
<dbReference type="Gene3D" id="3.30.70.890">
    <property type="entry name" value="GHMP kinase, C-terminal domain"/>
    <property type="match status" value="1"/>
</dbReference>
<evidence type="ECO:0000256" key="3">
    <source>
        <dbReference type="ARBA" id="ARBA00017473"/>
    </source>
</evidence>
<dbReference type="InterPro" id="IPR036554">
    <property type="entry name" value="GHMP_kinase_C_sf"/>
</dbReference>
<evidence type="ECO:0000256" key="8">
    <source>
        <dbReference type="ARBA" id="ARBA00023229"/>
    </source>
</evidence>
<dbReference type="InterPro" id="IPR006204">
    <property type="entry name" value="GHMP_kinase_N_dom"/>
</dbReference>
<keyword evidence="7 10" id="KW-0067">ATP-binding</keyword>
<keyword evidence="14" id="KW-1185">Reference proteome</keyword>
<feature type="domain" description="GHMP kinase C-terminal" evidence="12">
    <location>
        <begin position="224"/>
        <end position="292"/>
    </location>
</feature>
<proteinExistence type="inferred from homology"/>
<dbReference type="PANTHER" id="PTHR43527">
    <property type="entry name" value="4-DIPHOSPHOCYTIDYL-2-C-METHYL-D-ERYTHRITOL KINASE, CHLOROPLASTIC"/>
    <property type="match status" value="1"/>
</dbReference>
<dbReference type="RefSeq" id="WP_085422485.1">
    <property type="nucleotide sequence ID" value="NZ_FXAF01000006.1"/>
</dbReference>
<comment type="pathway">
    <text evidence="10">Isoprenoid biosynthesis; isopentenyl diphosphate biosynthesis via DXP pathway; isopentenyl diphosphate from 1-deoxy-D-xylulose 5-phosphate: step 3/6.</text>
</comment>
<dbReference type="InterPro" id="IPR004424">
    <property type="entry name" value="IspE"/>
</dbReference>